<dbReference type="EMBL" id="QWVT01000015">
    <property type="protein sequence ID" value="RID85676.1"/>
    <property type="molecule type" value="Genomic_DNA"/>
</dbReference>
<dbReference type="RefSeq" id="WP_119112529.1">
    <property type="nucleotide sequence ID" value="NZ_CBCSEO010000002.1"/>
</dbReference>
<keyword evidence="3" id="KW-1185">Reference proteome</keyword>
<dbReference type="OrthoDB" id="1779742at2"/>
<dbReference type="InterPro" id="IPR013491">
    <property type="entry name" value="Tape_meas_N"/>
</dbReference>
<dbReference type="Pfam" id="PF20155">
    <property type="entry name" value="TMP_3"/>
    <property type="match status" value="1"/>
</dbReference>
<name>A0A398BDE6_9BACI</name>
<evidence type="ECO:0000313" key="3">
    <source>
        <dbReference type="Proteomes" id="UP000265816"/>
    </source>
</evidence>
<dbReference type="PANTHER" id="PTHR37813">
    <property type="entry name" value="FELS-2 PROPHAGE PROTEIN"/>
    <property type="match status" value="1"/>
</dbReference>
<dbReference type="Proteomes" id="UP000265816">
    <property type="component" value="Unassembled WGS sequence"/>
</dbReference>
<dbReference type="InterPro" id="IPR016024">
    <property type="entry name" value="ARM-type_fold"/>
</dbReference>
<dbReference type="SUPFAM" id="SSF48371">
    <property type="entry name" value="ARM repeat"/>
    <property type="match status" value="1"/>
</dbReference>
<gene>
    <name evidence="2" type="ORF">D1970_08970</name>
</gene>
<sequence>MELFKLWGTVALRDEEARRGLDNIDKKAEGTSSKIGGFFGKAGSLMGSAVVAGATAAGAGLVTLTGIIGKVGIDYNSMIENSQVAWTTLLGTQGKAKDMLKEIATFAKTTQFETEQVDMMAKYMHNAGLEGKALFDELTKVADVSGAFNIPAAEAQELTRQMSQVRQAGLAYTEDLNVLQDRGIPIYKAISDQLGITVADVKKMASEGKLTSDIYLKSFDNIAKGVEGSSEKQSKTFTGMISTLKDNLKMISGELTKGAFEKMKGVLEDVMPVLDKFLSNLKDGGLKGAIAGLFPPGMADNIKGFTDGVSGAFGAVKNGIQEYKDFVKSAFSGDGNVGESFSKIFKSIKDVALPILKDAIDFVKEKFGELKAFWDENGAQIVEAVQNAWSMIASIISFFMPAIQLVIQTVLENIKGIISGALDIIMGVIKIFTGLFTGDFSLMWEGIKQLFSGAFEFLWNLFNLLMIGKFLGGIKSFISSGISSFRSFVDDIVNMFKGWGDNIISTFNNLRSKGTGIWNSMISAVKNTMGPFVSNIKTRFGEVLDNALSIFRKVKDAIMNPVRTAKNAVKGFVEEIKGFFRNMKLKLPDIKMPHFKVKNWSMNPKDWLKAMPSLGVDWYATGTNFAPGGLTMVGERGPELVRLPRGSKVDTTSETKQMMGNTINFEGMMSGATFIVREEVDIKKIAQELRDLTVKAARSKGVVMV</sequence>
<organism evidence="2 3">
    <name type="scientific">Mesobacillus zeae</name>
    <dbReference type="NCBI Taxonomy" id="1917180"/>
    <lineage>
        <taxon>Bacteria</taxon>
        <taxon>Bacillati</taxon>
        <taxon>Bacillota</taxon>
        <taxon>Bacilli</taxon>
        <taxon>Bacillales</taxon>
        <taxon>Bacillaceae</taxon>
        <taxon>Mesobacillus</taxon>
    </lineage>
</organism>
<dbReference type="NCBIfam" id="TIGR02675">
    <property type="entry name" value="tape_meas_nterm"/>
    <property type="match status" value="1"/>
</dbReference>
<evidence type="ECO:0000259" key="1">
    <source>
        <dbReference type="Pfam" id="PF20155"/>
    </source>
</evidence>
<accession>A0A398BDE6</accession>
<evidence type="ECO:0000313" key="2">
    <source>
        <dbReference type="EMBL" id="RID85676.1"/>
    </source>
</evidence>
<comment type="caution">
    <text evidence="2">The sequence shown here is derived from an EMBL/GenBank/DDBJ whole genome shotgun (WGS) entry which is preliminary data.</text>
</comment>
<proteinExistence type="predicted"/>
<dbReference type="AlphaFoldDB" id="A0A398BDE6"/>
<dbReference type="PANTHER" id="PTHR37813:SF1">
    <property type="entry name" value="FELS-2 PROPHAGE PROTEIN"/>
    <property type="match status" value="1"/>
</dbReference>
<protein>
    <recommendedName>
        <fullName evidence="1">Tape measure protein N-terminal domain-containing protein</fullName>
    </recommendedName>
</protein>
<reference evidence="2 3" key="1">
    <citation type="submission" date="2018-08" db="EMBL/GenBank/DDBJ databases">
        <title>Bacillus jemisoniae sp. nov., Bacillus chryseoplanitiae sp. nov., Bacillus resnikiae sp. nov., and Bacillus frankliniae sp. nov., isolated from Viking spacecraft and associated surfaces.</title>
        <authorList>
            <person name="Seuylemezian A."/>
            <person name="Vaishampayan P."/>
        </authorList>
    </citation>
    <scope>NUCLEOTIDE SEQUENCE [LARGE SCALE GENOMIC DNA]</scope>
    <source>
        <strain evidence="2 3">JJ-247</strain>
    </source>
</reference>
<feature type="domain" description="Tape measure protein N-terminal" evidence="1">
    <location>
        <begin position="73"/>
        <end position="256"/>
    </location>
</feature>